<gene>
    <name evidence="2" type="ORF">B0T17DRAFT_505807</name>
</gene>
<keyword evidence="3" id="KW-1185">Reference proteome</keyword>
<evidence type="ECO:0000313" key="3">
    <source>
        <dbReference type="Proteomes" id="UP001174934"/>
    </source>
</evidence>
<dbReference type="Proteomes" id="UP001174934">
    <property type="component" value="Unassembled WGS sequence"/>
</dbReference>
<proteinExistence type="predicted"/>
<organism evidence="2 3">
    <name type="scientific">Bombardia bombarda</name>
    <dbReference type="NCBI Taxonomy" id="252184"/>
    <lineage>
        <taxon>Eukaryota</taxon>
        <taxon>Fungi</taxon>
        <taxon>Dikarya</taxon>
        <taxon>Ascomycota</taxon>
        <taxon>Pezizomycotina</taxon>
        <taxon>Sordariomycetes</taxon>
        <taxon>Sordariomycetidae</taxon>
        <taxon>Sordariales</taxon>
        <taxon>Lasiosphaeriaceae</taxon>
        <taxon>Bombardia</taxon>
    </lineage>
</organism>
<dbReference type="AlphaFoldDB" id="A0AA39X8E3"/>
<dbReference type="PANTHER" id="PTHR33112">
    <property type="entry name" value="DOMAIN PROTEIN, PUTATIVE-RELATED"/>
    <property type="match status" value="1"/>
</dbReference>
<feature type="signal peptide" evidence="1">
    <location>
        <begin position="1"/>
        <end position="26"/>
    </location>
</feature>
<name>A0AA39X8E3_9PEZI</name>
<protein>
    <submittedName>
        <fullName evidence="2">Uncharacterized protein</fullName>
    </submittedName>
</protein>
<comment type="caution">
    <text evidence="2">The sequence shown here is derived from an EMBL/GenBank/DDBJ whole genome shotgun (WGS) entry which is preliminary data.</text>
</comment>
<feature type="chain" id="PRO_5041376594" evidence="1">
    <location>
        <begin position="27"/>
        <end position="369"/>
    </location>
</feature>
<reference evidence="2" key="1">
    <citation type="submission" date="2023-06" db="EMBL/GenBank/DDBJ databases">
        <title>Genome-scale phylogeny and comparative genomics of the fungal order Sordariales.</title>
        <authorList>
            <consortium name="Lawrence Berkeley National Laboratory"/>
            <person name="Hensen N."/>
            <person name="Bonometti L."/>
            <person name="Westerberg I."/>
            <person name="Brannstrom I.O."/>
            <person name="Guillou S."/>
            <person name="Cros-Aarteil S."/>
            <person name="Calhoun S."/>
            <person name="Haridas S."/>
            <person name="Kuo A."/>
            <person name="Mondo S."/>
            <person name="Pangilinan J."/>
            <person name="Riley R."/>
            <person name="LaButti K."/>
            <person name="Andreopoulos B."/>
            <person name="Lipzen A."/>
            <person name="Chen C."/>
            <person name="Yanf M."/>
            <person name="Daum C."/>
            <person name="Ng V."/>
            <person name="Clum A."/>
            <person name="Steindorff A."/>
            <person name="Ohm R."/>
            <person name="Martin F."/>
            <person name="Silar P."/>
            <person name="Natvig D."/>
            <person name="Lalanne C."/>
            <person name="Gautier V."/>
            <person name="Ament-velasquez S.L."/>
            <person name="Kruys A."/>
            <person name="Hutchinson M.I."/>
            <person name="Powell A.J."/>
            <person name="Barry K."/>
            <person name="Miller A.N."/>
            <person name="Grigoriev I.V."/>
            <person name="Debuchy R."/>
            <person name="Gladieux P."/>
            <person name="Thoren M.H."/>
            <person name="Johannesson H."/>
        </authorList>
    </citation>
    <scope>NUCLEOTIDE SEQUENCE</scope>
    <source>
        <strain evidence="2">SMH3391-2</strain>
    </source>
</reference>
<dbReference type="PANTHER" id="PTHR33112:SF11">
    <property type="entry name" value="HETEROKARYON INCOMPATIBILITY DOMAIN-CONTAINING PROTEIN"/>
    <property type="match status" value="1"/>
</dbReference>
<evidence type="ECO:0000256" key="1">
    <source>
        <dbReference type="SAM" id="SignalP"/>
    </source>
</evidence>
<sequence>MGNAITPASTMSLVILDLFWSSEINSALVNTRAWAVQERFLAPRVLHFGRRQLIWECREKDAAEMYPKGLPPNLSRLPDARFKSFDQTILMEQTGGFNFPKIPMKLGICCGSGLLRRNYMRCGLTFPNDKLIACSGMAKMMKQILNDEYVAGMWRKYLEAELLWAVLSSGTSSRPAEYRAPSWSWASVDGDIHPQRRWVRNPPIIVKDIHLDYKTDDVTGEISGGWLRVLGVLKRTKLTRKTWITRRRDVRYWHMSLEGIDVTDLGLEDSPDPKIHVSLDVDQEDFEQESSQDLLFSMCAKPPSENKTIMYLLLFKLVSREKATFRRIGIAHAFDETVKNHILSIERGVEEPQLPCIEYRDGLHSIYVI</sequence>
<accession>A0AA39X8E3</accession>
<keyword evidence="1" id="KW-0732">Signal</keyword>
<evidence type="ECO:0000313" key="2">
    <source>
        <dbReference type="EMBL" id="KAK0629222.1"/>
    </source>
</evidence>
<dbReference type="EMBL" id="JAULSR010000002">
    <property type="protein sequence ID" value="KAK0629222.1"/>
    <property type="molecule type" value="Genomic_DNA"/>
</dbReference>